<evidence type="ECO:0000313" key="1">
    <source>
        <dbReference type="EMBL" id="MCD7452195.1"/>
    </source>
</evidence>
<dbReference type="Proteomes" id="UP000823775">
    <property type="component" value="Unassembled WGS sequence"/>
</dbReference>
<feature type="non-terminal residue" evidence="1">
    <location>
        <position position="1"/>
    </location>
</feature>
<accession>A0ABS8S1R1</accession>
<reference evidence="1 2" key="1">
    <citation type="journal article" date="2021" name="BMC Genomics">
        <title>Datura genome reveals duplications of psychoactive alkaloid biosynthetic genes and high mutation rate following tissue culture.</title>
        <authorList>
            <person name="Rajewski A."/>
            <person name="Carter-House D."/>
            <person name="Stajich J."/>
            <person name="Litt A."/>
        </authorList>
    </citation>
    <scope>NUCLEOTIDE SEQUENCE [LARGE SCALE GENOMIC DNA]</scope>
    <source>
        <strain evidence="1">AR-01</strain>
    </source>
</reference>
<dbReference type="EMBL" id="JACEIK010000199">
    <property type="protein sequence ID" value="MCD7452195.1"/>
    <property type="molecule type" value="Genomic_DNA"/>
</dbReference>
<gene>
    <name evidence="1" type="ORF">HAX54_015475</name>
</gene>
<name>A0ABS8S1R1_DATST</name>
<protein>
    <recommendedName>
        <fullName evidence="3">ZP domain-containing protein</fullName>
    </recommendedName>
</protein>
<evidence type="ECO:0000313" key="2">
    <source>
        <dbReference type="Proteomes" id="UP000823775"/>
    </source>
</evidence>
<keyword evidence="2" id="KW-1185">Reference proteome</keyword>
<evidence type="ECO:0008006" key="3">
    <source>
        <dbReference type="Google" id="ProtNLM"/>
    </source>
</evidence>
<organism evidence="1 2">
    <name type="scientific">Datura stramonium</name>
    <name type="common">Jimsonweed</name>
    <name type="synonym">Common thornapple</name>
    <dbReference type="NCBI Taxonomy" id="4076"/>
    <lineage>
        <taxon>Eukaryota</taxon>
        <taxon>Viridiplantae</taxon>
        <taxon>Streptophyta</taxon>
        <taxon>Embryophyta</taxon>
        <taxon>Tracheophyta</taxon>
        <taxon>Spermatophyta</taxon>
        <taxon>Magnoliopsida</taxon>
        <taxon>eudicotyledons</taxon>
        <taxon>Gunneridae</taxon>
        <taxon>Pentapetalae</taxon>
        <taxon>asterids</taxon>
        <taxon>lamiids</taxon>
        <taxon>Solanales</taxon>
        <taxon>Solanaceae</taxon>
        <taxon>Solanoideae</taxon>
        <taxon>Datureae</taxon>
        <taxon>Datura</taxon>
    </lineage>
</organism>
<sequence>LQFNCGKIIATAEFFGLGEHRICDHGRTFVISQMRATLPICGFHQRNHFAFMLKVRICDQSFEFAVTPDSAKSATTTQLNMCRNTLETSGFHPDHPDKS</sequence>
<proteinExistence type="predicted"/>
<comment type="caution">
    <text evidence="1">The sequence shown here is derived from an EMBL/GenBank/DDBJ whole genome shotgun (WGS) entry which is preliminary data.</text>
</comment>